<dbReference type="Gene3D" id="3.40.50.300">
    <property type="entry name" value="P-loop containing nucleotide triphosphate hydrolases"/>
    <property type="match status" value="2"/>
</dbReference>
<dbReference type="SMART" id="SM00382">
    <property type="entry name" value="AAA"/>
    <property type="match status" value="2"/>
</dbReference>
<gene>
    <name evidence="5" type="ORF">FA046_05605</name>
</gene>
<reference evidence="5 6" key="1">
    <citation type="submission" date="2019-04" db="EMBL/GenBank/DDBJ databases">
        <title>Pedobacter sp. AR-3-17 sp. nov., isolated from Arctic soil.</title>
        <authorList>
            <person name="Dahal R.H."/>
            <person name="Kim D.-U."/>
        </authorList>
    </citation>
    <scope>NUCLEOTIDE SEQUENCE [LARGE SCALE GENOMIC DNA]</scope>
    <source>
        <strain evidence="5 6">AR-3-17</strain>
    </source>
</reference>
<dbReference type="InterPro" id="IPR003439">
    <property type="entry name" value="ABC_transporter-like_ATP-bd"/>
</dbReference>
<dbReference type="RefSeq" id="WP_136825409.1">
    <property type="nucleotide sequence ID" value="NZ_SWBP01000002.1"/>
</dbReference>
<evidence type="ECO:0000256" key="3">
    <source>
        <dbReference type="ARBA" id="ARBA00022840"/>
    </source>
</evidence>
<dbReference type="PANTHER" id="PTHR43553:SF3">
    <property type="entry name" value="ABC TRANSPORTER ATP-BINDING PROTEIN MODF"/>
    <property type="match status" value="1"/>
</dbReference>
<dbReference type="InterPro" id="IPR050095">
    <property type="entry name" value="ECF_ABC_transporter_ATP-bd"/>
</dbReference>
<evidence type="ECO:0000259" key="4">
    <source>
        <dbReference type="PROSITE" id="PS50893"/>
    </source>
</evidence>
<comment type="caution">
    <text evidence="5">The sequence shown here is derived from an EMBL/GenBank/DDBJ whole genome shotgun (WGS) entry which is preliminary data.</text>
</comment>
<proteinExistence type="predicted"/>
<dbReference type="EMBL" id="SWBP01000002">
    <property type="protein sequence ID" value="TKB98593.1"/>
    <property type="molecule type" value="Genomic_DNA"/>
</dbReference>
<evidence type="ECO:0000256" key="2">
    <source>
        <dbReference type="ARBA" id="ARBA00022741"/>
    </source>
</evidence>
<dbReference type="OrthoDB" id="9789994at2"/>
<dbReference type="SUPFAM" id="SSF52540">
    <property type="entry name" value="P-loop containing nucleoside triphosphate hydrolases"/>
    <property type="match status" value="2"/>
</dbReference>
<keyword evidence="2" id="KW-0547">Nucleotide-binding</keyword>
<dbReference type="GO" id="GO:0016887">
    <property type="term" value="F:ATP hydrolysis activity"/>
    <property type="evidence" value="ECO:0007669"/>
    <property type="project" value="InterPro"/>
</dbReference>
<evidence type="ECO:0000313" key="5">
    <source>
        <dbReference type="EMBL" id="TKB98593.1"/>
    </source>
</evidence>
<dbReference type="PANTHER" id="PTHR43553">
    <property type="entry name" value="HEAVY METAL TRANSPORTER"/>
    <property type="match status" value="1"/>
</dbReference>
<evidence type="ECO:0000256" key="1">
    <source>
        <dbReference type="ARBA" id="ARBA00022448"/>
    </source>
</evidence>
<organism evidence="5 6">
    <name type="scientific">Pedobacter cryophilus</name>
    <dbReference type="NCBI Taxonomy" id="2571271"/>
    <lineage>
        <taxon>Bacteria</taxon>
        <taxon>Pseudomonadati</taxon>
        <taxon>Bacteroidota</taxon>
        <taxon>Sphingobacteriia</taxon>
        <taxon>Sphingobacteriales</taxon>
        <taxon>Sphingobacteriaceae</taxon>
        <taxon>Pedobacter</taxon>
    </lineage>
</organism>
<name>A0A4V5NXB1_9SPHI</name>
<dbReference type="Proteomes" id="UP000308181">
    <property type="component" value="Unassembled WGS sequence"/>
</dbReference>
<sequence length="520" mass="58293">MKNLNNEQSHNNSLSFGEGWGEAFVSISTLNLKYQHKLVLKDLHWTILKGENWLLSGISGSGKTALAKAIVGLQSVSGEVKINFNTESLLPAKALFVESWYQFKNVEGVANFYYQQRYTSVQAKETLTVNAELMSYGKENNLAFADAEPILKALGFSALKNSQLIELSSGEHKKLQLVKALWLKPQLLIIDQPYTGLDAASRKHLNVLLDDVSAEGVQLILICNDAELPFCINRFATIEAGELVEMNSREIASALPEKYEREIPDFLKESPVYSSNNIVKMVDVNISYGEKQVLNNINWEVKAGEKWLLQGPNGSGKSTLLSLINGDHPQSYANTLYLFGNKRGSGESIWDIKQHIGLISPEFHWYFDASSTVWESIASGFYDTVGLFQHLPFSKSAQVDELVAYFGLTENKNELLSALPLGKQRMVLLARTIIKNPELLILDEPCQGLDLQQTQHFNQLVDELCSNGMTLIYVGHFESLLPNCLEKRIVLENGKVKVIERILEKNSIIEKENYSTLVEQ</sequence>
<feature type="domain" description="ABC transporter" evidence="4">
    <location>
        <begin position="25"/>
        <end position="265"/>
    </location>
</feature>
<dbReference type="GO" id="GO:0005524">
    <property type="term" value="F:ATP binding"/>
    <property type="evidence" value="ECO:0007669"/>
    <property type="project" value="UniProtKB-KW"/>
</dbReference>
<dbReference type="Pfam" id="PF00005">
    <property type="entry name" value="ABC_tran"/>
    <property type="match status" value="2"/>
</dbReference>
<feature type="domain" description="ABC transporter" evidence="4">
    <location>
        <begin position="279"/>
        <end position="518"/>
    </location>
</feature>
<dbReference type="AlphaFoldDB" id="A0A4V5NXB1"/>
<keyword evidence="1" id="KW-0813">Transport</keyword>
<dbReference type="GO" id="GO:0042626">
    <property type="term" value="F:ATPase-coupled transmembrane transporter activity"/>
    <property type="evidence" value="ECO:0007669"/>
    <property type="project" value="TreeGrafter"/>
</dbReference>
<protein>
    <submittedName>
        <fullName evidence="5">ATP-binding cassette domain-containing protein</fullName>
    </submittedName>
</protein>
<dbReference type="GO" id="GO:0043190">
    <property type="term" value="C:ATP-binding cassette (ABC) transporter complex"/>
    <property type="evidence" value="ECO:0007669"/>
    <property type="project" value="TreeGrafter"/>
</dbReference>
<keyword evidence="3 5" id="KW-0067">ATP-binding</keyword>
<dbReference type="PROSITE" id="PS50893">
    <property type="entry name" value="ABC_TRANSPORTER_2"/>
    <property type="match status" value="2"/>
</dbReference>
<dbReference type="InterPro" id="IPR027417">
    <property type="entry name" value="P-loop_NTPase"/>
</dbReference>
<accession>A0A4V5NXB1</accession>
<evidence type="ECO:0000313" key="6">
    <source>
        <dbReference type="Proteomes" id="UP000308181"/>
    </source>
</evidence>
<dbReference type="InterPro" id="IPR003593">
    <property type="entry name" value="AAA+_ATPase"/>
</dbReference>
<keyword evidence="6" id="KW-1185">Reference proteome</keyword>